<sequence>MRELVTTIAIDAAPDRVWEVLTDFECYSEWNPFMRITGRANEGARIAVELYPPEGRGAAFRPTVTASEYGREFRWVGHLGVPGLFDGEHRFVLEPDADGERTTLTHAETFRGVLSGVLFRAVGDNTEAGFRQMNEALKARAESPAPDIASGWADGNAS</sequence>
<dbReference type="PANTHER" id="PTHR36166">
    <property type="entry name" value="CHROMOSOME 9, WHOLE GENOME SHOTGUN SEQUENCE"/>
    <property type="match status" value="1"/>
</dbReference>
<evidence type="ECO:0000313" key="1">
    <source>
        <dbReference type="EMBL" id="MFC6826934.1"/>
    </source>
</evidence>
<dbReference type="Gene3D" id="3.30.530.20">
    <property type="match status" value="1"/>
</dbReference>
<name>A0ABD5U3H4_9EURY</name>
<dbReference type="Proteomes" id="UP001596408">
    <property type="component" value="Unassembled WGS sequence"/>
</dbReference>
<gene>
    <name evidence="1" type="ORF">ACFQEV_18320</name>
</gene>
<accession>A0ABD5U3H4</accession>
<dbReference type="AlphaFoldDB" id="A0ABD5U3H4"/>
<dbReference type="SUPFAM" id="SSF55961">
    <property type="entry name" value="Bet v1-like"/>
    <property type="match status" value="1"/>
</dbReference>
<comment type="caution">
    <text evidence="1">The sequence shown here is derived from an EMBL/GenBank/DDBJ whole genome shotgun (WGS) entry which is preliminary data.</text>
</comment>
<protein>
    <submittedName>
        <fullName evidence="1">SRPBCC family protein</fullName>
    </submittedName>
</protein>
<dbReference type="RefSeq" id="WP_379699135.1">
    <property type="nucleotide sequence ID" value="NZ_JBHSXH010000015.1"/>
</dbReference>
<dbReference type="CDD" id="cd07822">
    <property type="entry name" value="SRPBCC_4"/>
    <property type="match status" value="1"/>
</dbReference>
<dbReference type="InterPro" id="IPR023393">
    <property type="entry name" value="START-like_dom_sf"/>
</dbReference>
<dbReference type="EMBL" id="JBHSXH010000015">
    <property type="protein sequence ID" value="MFC6826934.1"/>
    <property type="molecule type" value="Genomic_DNA"/>
</dbReference>
<keyword evidence="2" id="KW-1185">Reference proteome</keyword>
<dbReference type="InterPro" id="IPR019587">
    <property type="entry name" value="Polyketide_cyclase/dehydratase"/>
</dbReference>
<dbReference type="PANTHER" id="PTHR36166:SF1">
    <property type="entry name" value="SRPBCC DOMAIN-CONTAINING PROTEIN"/>
    <property type="match status" value="1"/>
</dbReference>
<organism evidence="1 2">
    <name type="scientific">Halopelagius fulvigenes</name>
    <dbReference type="NCBI Taxonomy" id="1198324"/>
    <lineage>
        <taxon>Archaea</taxon>
        <taxon>Methanobacteriati</taxon>
        <taxon>Methanobacteriota</taxon>
        <taxon>Stenosarchaea group</taxon>
        <taxon>Halobacteria</taxon>
        <taxon>Halobacteriales</taxon>
        <taxon>Haloferacaceae</taxon>
    </lineage>
</organism>
<evidence type="ECO:0000313" key="2">
    <source>
        <dbReference type="Proteomes" id="UP001596408"/>
    </source>
</evidence>
<reference evidence="1 2" key="1">
    <citation type="journal article" date="2019" name="Int. J. Syst. Evol. Microbiol.">
        <title>The Global Catalogue of Microorganisms (GCM) 10K type strain sequencing project: providing services to taxonomists for standard genome sequencing and annotation.</title>
        <authorList>
            <consortium name="The Broad Institute Genomics Platform"/>
            <consortium name="The Broad Institute Genome Sequencing Center for Infectious Disease"/>
            <person name="Wu L."/>
            <person name="Ma J."/>
        </authorList>
    </citation>
    <scope>NUCLEOTIDE SEQUENCE [LARGE SCALE GENOMIC DNA]</scope>
    <source>
        <strain evidence="1 2">YIM 94188</strain>
    </source>
</reference>
<dbReference type="Pfam" id="PF10604">
    <property type="entry name" value="Polyketide_cyc2"/>
    <property type="match status" value="1"/>
</dbReference>
<proteinExistence type="predicted"/>